<accession>A0ABX4PY37</accession>
<proteinExistence type="predicted"/>
<comment type="caution">
    <text evidence="4">The sequence shown here is derived from an EMBL/GenBank/DDBJ whole genome shotgun (WGS) entry which is preliminary data.</text>
</comment>
<feature type="transmembrane region" description="Helical" evidence="2">
    <location>
        <begin position="331"/>
        <end position="352"/>
    </location>
</feature>
<protein>
    <recommendedName>
        <fullName evidence="7">Attachment protein</fullName>
    </recommendedName>
</protein>
<keyword evidence="2" id="KW-1133">Transmembrane helix</keyword>
<evidence type="ECO:0000313" key="4">
    <source>
        <dbReference type="EMBL" id="PKA69037.1"/>
    </source>
</evidence>
<keyword evidence="3" id="KW-0732">Signal</keyword>
<evidence type="ECO:0000256" key="3">
    <source>
        <dbReference type="SAM" id="SignalP"/>
    </source>
</evidence>
<feature type="compositionally biased region" description="Gly residues" evidence="1">
    <location>
        <begin position="228"/>
        <end position="250"/>
    </location>
</feature>
<sequence>MRATAFFFLTALFSANSFAGYYYTIADGVTEYPTPDAACTFVLSTYTDVTYTNLTFNHWGTLTDTGDPVAAGSGYCYYNRTNKWGEVSVKRHPAVIKQHISNEHVPNECAGAPAAIVSRGPYSSVVRSDGKNYVVGSSPSSVCSGNCLYEKPDAANTKDCFVLSSDAQTGFCNYGFTLVTADNGDGTSCSVNTSIPYETGSSLNGSETGGEDEDCDTTLPNNTCDSTGGEGGGDGSGDGNGDGSGEGGSSNDGFKTPGKPDLDPREGQRKPRIASQYLGFSSTFQESVTYTTIKSSFQNIGDPGAACPVATIDLFGTNITFDSHCIIFESIAPTLSFVFMAAWALLAVFIILSA</sequence>
<feature type="signal peptide" evidence="3">
    <location>
        <begin position="1"/>
        <end position="19"/>
    </location>
</feature>
<dbReference type="RefSeq" id="WP_146166058.1">
    <property type="nucleotide sequence ID" value="NZ_PHHE01000001.1"/>
</dbReference>
<evidence type="ECO:0000256" key="2">
    <source>
        <dbReference type="SAM" id="Phobius"/>
    </source>
</evidence>
<evidence type="ECO:0008006" key="7">
    <source>
        <dbReference type="Google" id="ProtNLM"/>
    </source>
</evidence>
<feature type="chain" id="PRO_5045033995" description="Attachment protein" evidence="3">
    <location>
        <begin position="20"/>
        <end position="354"/>
    </location>
</feature>
<organism evidence="4 6">
    <name type="scientific">Pseudomonas baetica</name>
    <dbReference type="NCBI Taxonomy" id="674054"/>
    <lineage>
        <taxon>Bacteria</taxon>
        <taxon>Pseudomonadati</taxon>
        <taxon>Pseudomonadota</taxon>
        <taxon>Gammaproteobacteria</taxon>
        <taxon>Pseudomonadales</taxon>
        <taxon>Pseudomonadaceae</taxon>
        <taxon>Pseudomonas</taxon>
    </lineage>
</organism>
<evidence type="ECO:0000313" key="5">
    <source>
        <dbReference type="EMBL" id="PKA69059.1"/>
    </source>
</evidence>
<evidence type="ECO:0000313" key="6">
    <source>
        <dbReference type="Proteomes" id="UP000232455"/>
    </source>
</evidence>
<dbReference type="EMBL" id="PHHE01000001">
    <property type="protein sequence ID" value="PKA69037.1"/>
    <property type="molecule type" value="Genomic_DNA"/>
</dbReference>
<name>A0ABX4PY37_9PSED</name>
<feature type="region of interest" description="Disordered" evidence="1">
    <location>
        <begin position="198"/>
        <end position="272"/>
    </location>
</feature>
<feature type="compositionally biased region" description="Basic and acidic residues" evidence="1">
    <location>
        <begin position="258"/>
        <end position="269"/>
    </location>
</feature>
<dbReference type="Proteomes" id="UP000232455">
    <property type="component" value="Unassembled WGS sequence"/>
</dbReference>
<keyword evidence="6" id="KW-1185">Reference proteome</keyword>
<keyword evidence="2" id="KW-0812">Transmembrane</keyword>
<dbReference type="EMBL" id="PHHE01000001">
    <property type="protein sequence ID" value="PKA69059.1"/>
    <property type="molecule type" value="Genomic_DNA"/>
</dbReference>
<reference evidence="4 6" key="1">
    <citation type="submission" date="2017-11" db="EMBL/GenBank/DDBJ databases">
        <title>Genome sequencing of a diverse group of Pseudomonas species.</title>
        <authorList>
            <person name="Loper J."/>
        </authorList>
    </citation>
    <scope>NUCLEOTIDE SEQUENCE [LARGE SCALE GENOMIC DNA]</scope>
    <source>
        <strain evidence="4 6">LMG 25716</strain>
    </source>
</reference>
<keyword evidence="2" id="KW-0472">Membrane</keyword>
<gene>
    <name evidence="4" type="ORF">ATI02_1853</name>
    <name evidence="5" type="ORF">ATI02_1877</name>
</gene>
<evidence type="ECO:0000256" key="1">
    <source>
        <dbReference type="SAM" id="MobiDB-lite"/>
    </source>
</evidence>